<evidence type="ECO:0008006" key="4">
    <source>
        <dbReference type="Google" id="ProtNLM"/>
    </source>
</evidence>
<dbReference type="AlphaFoldDB" id="A0A1N7E192"/>
<keyword evidence="3" id="KW-1185">Reference proteome</keyword>
<dbReference type="STRING" id="1344003.SAMN05445060_1093"/>
<dbReference type="RefSeq" id="WP_234974242.1">
    <property type="nucleotide sequence ID" value="NZ_FTNT01000002.1"/>
</dbReference>
<accession>A0A1N7E192</accession>
<dbReference type="Proteomes" id="UP000186218">
    <property type="component" value="Unassembled WGS sequence"/>
</dbReference>
<reference evidence="2 3" key="1">
    <citation type="submission" date="2017-01" db="EMBL/GenBank/DDBJ databases">
        <authorList>
            <person name="Mah S.A."/>
            <person name="Swanson W.J."/>
            <person name="Moy G.W."/>
            <person name="Vacquier V.D."/>
        </authorList>
    </citation>
    <scope>NUCLEOTIDE SEQUENCE [LARGE SCALE GENOMIC DNA]</scope>
    <source>
        <strain evidence="2 3">CPCC 203464</strain>
    </source>
</reference>
<dbReference type="EMBL" id="FTNT01000002">
    <property type="protein sequence ID" value="SIR81902.1"/>
    <property type="molecule type" value="Genomic_DNA"/>
</dbReference>
<proteinExistence type="predicted"/>
<name>A0A1N7E192_9NOCA</name>
<evidence type="ECO:0000256" key="1">
    <source>
        <dbReference type="SAM" id="MobiDB-lite"/>
    </source>
</evidence>
<organism evidence="2 3">
    <name type="scientific">Williamsia sterculiae</name>
    <dbReference type="NCBI Taxonomy" id="1344003"/>
    <lineage>
        <taxon>Bacteria</taxon>
        <taxon>Bacillati</taxon>
        <taxon>Actinomycetota</taxon>
        <taxon>Actinomycetes</taxon>
        <taxon>Mycobacteriales</taxon>
        <taxon>Nocardiaceae</taxon>
        <taxon>Williamsia</taxon>
    </lineage>
</organism>
<evidence type="ECO:0000313" key="2">
    <source>
        <dbReference type="EMBL" id="SIR81902.1"/>
    </source>
</evidence>
<gene>
    <name evidence="2" type="ORF">SAMN05445060_1093</name>
</gene>
<feature type="region of interest" description="Disordered" evidence="1">
    <location>
        <begin position="215"/>
        <end position="241"/>
    </location>
</feature>
<protein>
    <recommendedName>
        <fullName evidence="4">EcsC protein family protein</fullName>
    </recommendedName>
</protein>
<sequence>MSRPPIEKSGEKNAAGWFGNVVDHAQRLQGPAVSTYVRKIRDAHPGESPAQIVARLDSRYLTAVTGSGGAVGATAALPGVGTLAAIAALGGEGAFFVEASALYALALGEVYGIPVHDRERRKTLVLTVLLGDEGLLALGKALGTRTGPLQRLGRGNIPESTLTSLNGTLVRRMVKKFALKRAPAAVGKLMPAGIGAAIGSASNRSLGKRVVANSRDALGPPPAQWPVIDGEVIDSAPPAAK</sequence>
<evidence type="ECO:0000313" key="3">
    <source>
        <dbReference type="Proteomes" id="UP000186218"/>
    </source>
</evidence>